<sequence length="864" mass="98743">MRLRDSTIIQFLKSLQQDHNISRADFAVMLQYCAFHQLATVCDESIVFLTRCRTYRVFPAFIDRLTSRIPYQYNDKVRTTTVCLKLSLLNASIAQRRRRRGVCINGIVKTRSHLQAILPHNIWKALSCQNQRICANIRKQERDRLRKKFRSVTVSKNTCSSFVRPWAVPPPRCTVLGTNLIDDDMKALLNLGPSFAVAEPVTEKTFDSVLCGIHKFAYHLRWRHQKGPTVLDKVSTLIASFPFPRSHIGLPKPVPDLEPKIKALELDLMRMYQKASKSKFVSNLTSEELKGLKKIKNARRTLRITVGDKDGAFVVLPQELDKALTTAAIADDSIYEPCSSSCFKRSCELLGNVVKSILRKKFDASTTSRFLMNHPEVPTYYSLIKTHKFEPDVDLSHVEISRIKTRPIIASCGGPSDRISWLLVKILAPLLKFVGAHIVNSSEFINEIQRCQVPEKACYVSYDAISLYTNIDSSAAIRALTELVDSHLDEVDTFGFSSNEIEILLSATLACNVFRFDNNFFRQKRGLAMGIRIAPLLAIVYLDHIERTSLTAGILFYKRYIDDVFAIGTTPSELTATLDNLNSRDVHIKFTIEEPDTEGFLAFLNTRVRIHEGKKEIRWHKKESSKNIILHSRSAHPLHMKVNVVRNLKKTSERISTEGSGSDGKIQSILFENGYTTRTTGSWRPYAAPDGIPLILPFLNDSFSKRINMIVRKSGLPVRLVFQPPPTLKQKLTSSRVYEAECDLRQCHYCRDQRICHLRGTVYLITCSGCGQRYVGESERPLRKRLDEHRRALNRPQSYPTNSFSKHRTTMHTYGSIPEFEVKVLHRNLVKPLDRKIMEAKEIKRYKPEINNREELVEALKYIA</sequence>
<name>A0A016V011_9BILA</name>
<dbReference type="Pfam" id="PF26215">
    <property type="entry name" value="HTH_animal"/>
    <property type="match status" value="1"/>
</dbReference>
<reference evidence="3" key="1">
    <citation type="journal article" date="2015" name="Nat. Genet.">
        <title>The genome and transcriptome of the zoonotic hookworm Ancylostoma ceylanicum identify infection-specific gene families.</title>
        <authorList>
            <person name="Schwarz E.M."/>
            <person name="Hu Y."/>
            <person name="Antoshechkin I."/>
            <person name="Miller M.M."/>
            <person name="Sternberg P.W."/>
            <person name="Aroian R.V."/>
        </authorList>
    </citation>
    <scope>NUCLEOTIDE SEQUENCE</scope>
    <source>
        <strain evidence="3">HY135</strain>
    </source>
</reference>
<dbReference type="Proteomes" id="UP000024635">
    <property type="component" value="Unassembled WGS sequence"/>
</dbReference>
<dbReference type="PANTHER" id="PTHR21301:SF10">
    <property type="entry name" value="REVERSE TRANSCRIPTASE DOMAIN-CONTAINING PROTEIN"/>
    <property type="match status" value="1"/>
</dbReference>
<evidence type="ECO:0000313" key="2">
    <source>
        <dbReference type="EMBL" id="EYC20033.1"/>
    </source>
</evidence>
<dbReference type="InterPro" id="IPR000305">
    <property type="entry name" value="GIY-YIG_endonuc"/>
</dbReference>
<dbReference type="InterPro" id="IPR035901">
    <property type="entry name" value="GIY-YIG_endonuc_sf"/>
</dbReference>
<gene>
    <name evidence="2" type="primary">Acey_s0023.g835</name>
    <name evidence="2" type="ORF">Y032_0023g835</name>
</gene>
<dbReference type="STRING" id="53326.A0A016V011"/>
<dbReference type="Gene3D" id="3.40.1440.10">
    <property type="entry name" value="GIY-YIG endonuclease"/>
    <property type="match status" value="1"/>
</dbReference>
<protein>
    <recommendedName>
        <fullName evidence="1">GIY-YIG domain-containing protein</fullName>
    </recommendedName>
</protein>
<evidence type="ECO:0000313" key="3">
    <source>
        <dbReference type="Proteomes" id="UP000024635"/>
    </source>
</evidence>
<dbReference type="PROSITE" id="PS50164">
    <property type="entry name" value="GIY_YIG"/>
    <property type="match status" value="1"/>
</dbReference>
<comment type="caution">
    <text evidence="2">The sequence shown here is derived from an EMBL/GenBank/DDBJ whole genome shotgun (WGS) entry which is preliminary data.</text>
</comment>
<organism evidence="2 3">
    <name type="scientific">Ancylostoma ceylanicum</name>
    <dbReference type="NCBI Taxonomy" id="53326"/>
    <lineage>
        <taxon>Eukaryota</taxon>
        <taxon>Metazoa</taxon>
        <taxon>Ecdysozoa</taxon>
        <taxon>Nematoda</taxon>
        <taxon>Chromadorea</taxon>
        <taxon>Rhabditida</taxon>
        <taxon>Rhabditina</taxon>
        <taxon>Rhabditomorpha</taxon>
        <taxon>Strongyloidea</taxon>
        <taxon>Ancylostomatidae</taxon>
        <taxon>Ancylostomatinae</taxon>
        <taxon>Ancylostoma</taxon>
    </lineage>
</organism>
<keyword evidence="3" id="KW-1185">Reference proteome</keyword>
<accession>A0A016V011</accession>
<dbReference type="InterPro" id="IPR058912">
    <property type="entry name" value="HTH_animal"/>
</dbReference>
<dbReference type="EMBL" id="JARK01001359">
    <property type="protein sequence ID" value="EYC20033.1"/>
    <property type="molecule type" value="Genomic_DNA"/>
</dbReference>
<dbReference type="OrthoDB" id="3212410at2759"/>
<dbReference type="PANTHER" id="PTHR21301">
    <property type="entry name" value="REVERSE TRANSCRIPTASE"/>
    <property type="match status" value="1"/>
</dbReference>
<feature type="domain" description="GIY-YIG" evidence="1">
    <location>
        <begin position="758"/>
        <end position="852"/>
    </location>
</feature>
<evidence type="ECO:0000259" key="1">
    <source>
        <dbReference type="PROSITE" id="PS50164"/>
    </source>
</evidence>
<dbReference type="AlphaFoldDB" id="A0A016V011"/>
<proteinExistence type="predicted"/>